<dbReference type="InterPro" id="IPR007557">
    <property type="entry name" value="PSP1_C"/>
</dbReference>
<name>A0A6G8PVP6_9ACTN</name>
<dbReference type="NCBIfam" id="NF041131">
    <property type="entry name" value="RicT_YaaT_fam"/>
    <property type="match status" value="1"/>
</dbReference>
<keyword evidence="4" id="KW-1185">Reference proteome</keyword>
<dbReference type="EMBL" id="CP045121">
    <property type="protein sequence ID" value="QIN78279.1"/>
    <property type="molecule type" value="Genomic_DNA"/>
</dbReference>
<proteinExistence type="predicted"/>
<sequence>MSLQRRSWRWRYLGHGGRYSGNSPEELPRLVDVRIPGAGVAKLCYARDLDLRVGYRVVVQTENGEFVGRVALTPRRREPYVQPYDILRVLTEEDEREEDANRELGREIRIEAQKLVRDHRVKDVAFIGCDVSLDGSYIEVKYETNGRPDLGAVRRGLERRYEARVLFKRFTFIERSSDIGGCDDCGVPLCCATWSGARSMGPVNVRLAKQQGVTPNDKIMGCCGEVKCCMRYEHDAYKEFKERAPFKNSVVTLEGKEGKVVDYSMVKDSVVVQFGPKRSERELVPLGRLVPENPSVVPADPEEWASPETPEAASEEEPEAPGDGPGEGS</sequence>
<dbReference type="Pfam" id="PF04468">
    <property type="entry name" value="PSP1"/>
    <property type="match status" value="1"/>
</dbReference>
<evidence type="ECO:0000313" key="4">
    <source>
        <dbReference type="Proteomes" id="UP000502706"/>
    </source>
</evidence>
<gene>
    <name evidence="3" type="ORF">GBA65_06870</name>
</gene>
<organism evidence="3 4">
    <name type="scientific">Rubrobacter marinus</name>
    <dbReference type="NCBI Taxonomy" id="2653852"/>
    <lineage>
        <taxon>Bacteria</taxon>
        <taxon>Bacillati</taxon>
        <taxon>Actinomycetota</taxon>
        <taxon>Rubrobacteria</taxon>
        <taxon>Rubrobacterales</taxon>
        <taxon>Rubrobacteraceae</taxon>
        <taxon>Rubrobacter</taxon>
    </lineage>
</organism>
<accession>A0A6G8PVP6</accession>
<protein>
    <recommendedName>
        <fullName evidence="2">PSP1 C-terminal domain-containing protein</fullName>
    </recommendedName>
</protein>
<dbReference type="PROSITE" id="PS51411">
    <property type="entry name" value="PSP1_C"/>
    <property type="match status" value="1"/>
</dbReference>
<evidence type="ECO:0000313" key="3">
    <source>
        <dbReference type="EMBL" id="QIN78279.1"/>
    </source>
</evidence>
<dbReference type="AlphaFoldDB" id="A0A6G8PVP6"/>
<dbReference type="KEGG" id="rmar:GBA65_06870"/>
<reference evidence="3 4" key="1">
    <citation type="submission" date="2019-10" db="EMBL/GenBank/DDBJ databases">
        <title>Rubrobacter sp nov SCSIO 52915 isolated from a deep-sea sediment in the South China Sea.</title>
        <authorList>
            <person name="Chen R.W."/>
        </authorList>
    </citation>
    <scope>NUCLEOTIDE SEQUENCE [LARGE SCALE GENOMIC DNA]</scope>
    <source>
        <strain evidence="3 4">SCSIO 52915</strain>
    </source>
</reference>
<evidence type="ECO:0000256" key="1">
    <source>
        <dbReference type="SAM" id="MobiDB-lite"/>
    </source>
</evidence>
<dbReference type="Proteomes" id="UP000502706">
    <property type="component" value="Chromosome"/>
</dbReference>
<feature type="domain" description="PSP1 C-terminal" evidence="2">
    <location>
        <begin position="84"/>
        <end position="170"/>
    </location>
</feature>
<evidence type="ECO:0000259" key="2">
    <source>
        <dbReference type="PROSITE" id="PS51411"/>
    </source>
</evidence>
<feature type="region of interest" description="Disordered" evidence="1">
    <location>
        <begin position="284"/>
        <end position="329"/>
    </location>
</feature>